<feature type="compositionally biased region" description="Basic residues" evidence="1">
    <location>
        <begin position="33"/>
        <end position="42"/>
    </location>
</feature>
<keyword evidence="3" id="KW-1185">Reference proteome</keyword>
<proteinExistence type="predicted"/>
<dbReference type="EMBL" id="NSJZ01000016">
    <property type="protein sequence ID" value="PAU96284.1"/>
    <property type="molecule type" value="Genomic_DNA"/>
</dbReference>
<sequence length="113" mass="12173">MPWRLRDDDAPSMVSQSGRGRRRRGPCGPHPCRGARRLSHVARRPDEHRRRHSRAGGRLQPPCPSFTAPPPRRPSSERPSAASSCAPPRPASGTPSGTPPAGSRTSSPCSRSP</sequence>
<organism evidence="2 3">
    <name type="scientific">Paracoccus salipaludis</name>
    <dbReference type="NCBI Taxonomy" id="2032623"/>
    <lineage>
        <taxon>Bacteria</taxon>
        <taxon>Pseudomonadati</taxon>
        <taxon>Pseudomonadota</taxon>
        <taxon>Alphaproteobacteria</taxon>
        <taxon>Rhodobacterales</taxon>
        <taxon>Paracoccaceae</taxon>
        <taxon>Paracoccus</taxon>
    </lineage>
</organism>
<comment type="caution">
    <text evidence="2">The sequence shown here is derived from an EMBL/GenBank/DDBJ whole genome shotgun (WGS) entry which is preliminary data.</text>
</comment>
<evidence type="ECO:0000313" key="3">
    <source>
        <dbReference type="Proteomes" id="UP000218023"/>
    </source>
</evidence>
<protein>
    <submittedName>
        <fullName evidence="2">Uncharacterized protein</fullName>
    </submittedName>
</protein>
<reference evidence="2 3" key="1">
    <citation type="submission" date="2017-09" db="EMBL/GenBank/DDBJ databases">
        <title>Paracoccus alkalisoli sp. nov., isolated from saline alkaline soil.</title>
        <authorList>
            <person name="Dong X."/>
            <person name="Zhang G."/>
        </authorList>
    </citation>
    <scope>NUCLEOTIDE SEQUENCE [LARGE SCALE GENOMIC DNA]</scope>
    <source>
        <strain evidence="2 3">WN007</strain>
    </source>
</reference>
<evidence type="ECO:0000313" key="2">
    <source>
        <dbReference type="EMBL" id="PAU96284.1"/>
    </source>
</evidence>
<feature type="region of interest" description="Disordered" evidence="1">
    <location>
        <begin position="1"/>
        <end position="113"/>
    </location>
</feature>
<accession>A0A2A2GH19</accession>
<feature type="compositionally biased region" description="Low complexity" evidence="1">
    <location>
        <begin position="77"/>
        <end position="86"/>
    </location>
</feature>
<feature type="compositionally biased region" description="Pro residues" evidence="1">
    <location>
        <begin position="61"/>
        <end position="73"/>
    </location>
</feature>
<evidence type="ECO:0000256" key="1">
    <source>
        <dbReference type="SAM" id="MobiDB-lite"/>
    </source>
</evidence>
<dbReference type="AlphaFoldDB" id="A0A2A2GH19"/>
<feature type="compositionally biased region" description="Polar residues" evidence="1">
    <location>
        <begin position="103"/>
        <end position="113"/>
    </location>
</feature>
<feature type="non-terminal residue" evidence="2">
    <location>
        <position position="113"/>
    </location>
</feature>
<dbReference type="Proteomes" id="UP000218023">
    <property type="component" value="Unassembled WGS sequence"/>
</dbReference>
<gene>
    <name evidence="2" type="ORF">CK240_14245</name>
</gene>
<name>A0A2A2GH19_9RHOB</name>